<dbReference type="Proteomes" id="UP000266292">
    <property type="component" value="Chromosome"/>
</dbReference>
<comment type="similarity">
    <text evidence="1 2">Belongs to the calycin superfamily. Lipocalin family.</text>
</comment>
<dbReference type="Gene3D" id="2.40.128.20">
    <property type="match status" value="1"/>
</dbReference>
<dbReference type="STRING" id="709015.GCA_000472485_03140"/>
<dbReference type="PANTHER" id="PTHR10612:SF34">
    <property type="entry name" value="APOLIPOPROTEIN D"/>
    <property type="match status" value="1"/>
</dbReference>
<dbReference type="InterPro" id="IPR002446">
    <property type="entry name" value="Lipocalin_bac"/>
</dbReference>
<dbReference type="CDD" id="cd19438">
    <property type="entry name" value="lipocalin_Blc-like"/>
    <property type="match status" value="1"/>
</dbReference>
<proteinExistence type="inferred from homology"/>
<keyword evidence="5" id="KW-1185">Reference proteome</keyword>
<dbReference type="PROSITE" id="PS00213">
    <property type="entry name" value="LIPOCALIN"/>
    <property type="match status" value="1"/>
</dbReference>
<dbReference type="AlphaFoldDB" id="A0A1X9YV61"/>
<organism evidence="4 5">
    <name type="scientific">Pontibacter actiniarum</name>
    <dbReference type="NCBI Taxonomy" id="323450"/>
    <lineage>
        <taxon>Bacteria</taxon>
        <taxon>Pseudomonadati</taxon>
        <taxon>Bacteroidota</taxon>
        <taxon>Cytophagia</taxon>
        <taxon>Cytophagales</taxon>
        <taxon>Hymenobacteraceae</taxon>
        <taxon>Pontibacter</taxon>
    </lineage>
</organism>
<feature type="domain" description="Lipocalin/cytosolic fatty-acid binding" evidence="3">
    <location>
        <begin position="37"/>
        <end position="178"/>
    </location>
</feature>
<dbReference type="InterPro" id="IPR022271">
    <property type="entry name" value="Lipocalin_ApoD"/>
</dbReference>
<reference evidence="5" key="1">
    <citation type="submission" date="2017-05" db="EMBL/GenBank/DDBJ databases">
        <authorList>
            <person name="Ray J."/>
            <person name="Price M."/>
            <person name="Deutschbauer A."/>
        </authorList>
    </citation>
    <scope>NUCLEOTIDE SEQUENCE [LARGE SCALE GENOMIC DNA]</scope>
    <source>
        <strain evidence="5">DSM 19842</strain>
    </source>
</reference>
<dbReference type="InterPro" id="IPR047202">
    <property type="entry name" value="Lipocalin_Blc-like_dom"/>
</dbReference>
<dbReference type="Pfam" id="PF08212">
    <property type="entry name" value="Lipocalin_2"/>
    <property type="match status" value="1"/>
</dbReference>
<evidence type="ECO:0000256" key="2">
    <source>
        <dbReference type="PIRNR" id="PIRNR036893"/>
    </source>
</evidence>
<dbReference type="EMBL" id="CP021235">
    <property type="protein sequence ID" value="ARS36722.1"/>
    <property type="molecule type" value="Genomic_DNA"/>
</dbReference>
<evidence type="ECO:0000313" key="5">
    <source>
        <dbReference type="Proteomes" id="UP000266292"/>
    </source>
</evidence>
<protein>
    <recommendedName>
        <fullName evidence="3">Lipocalin/cytosolic fatty-acid binding domain-containing protein</fullName>
    </recommendedName>
</protein>
<dbReference type="RefSeq" id="WP_025608320.1">
    <property type="nucleotide sequence ID" value="NZ_CP021235.1"/>
</dbReference>
<dbReference type="InterPro" id="IPR022272">
    <property type="entry name" value="Lipocalin_CS"/>
</dbReference>
<dbReference type="PIRSF" id="PIRSF036893">
    <property type="entry name" value="Lipocalin_ApoD"/>
    <property type="match status" value="1"/>
</dbReference>
<accession>A0A1X9YV61</accession>
<evidence type="ECO:0000256" key="1">
    <source>
        <dbReference type="ARBA" id="ARBA00006889"/>
    </source>
</evidence>
<evidence type="ECO:0000313" key="4">
    <source>
        <dbReference type="EMBL" id="ARS36722.1"/>
    </source>
</evidence>
<gene>
    <name evidence="4" type="ORF">CA264_15555</name>
</gene>
<dbReference type="GO" id="GO:0006950">
    <property type="term" value="P:response to stress"/>
    <property type="evidence" value="ECO:0007669"/>
    <property type="project" value="UniProtKB-ARBA"/>
</dbReference>
<dbReference type="KEGG" id="pact:CA264_15555"/>
<sequence length="184" mass="20799">MKKNTKLMLGAGAVLAGAALLTKRSRSHAPLETVPAVDLNKYEGRWYEIAALPQRFEKGCHCVYAEYYQNPDGYLEVNNYCHKGGPNGKLDKAEGKGFPVEGSNNSKLRVQFFWPFRGDYWVLELDQAYQHVLVGSPDRDSLWILSRSPQLDQTVYDRLVQQAAHKGFPVNKLRQTDQSCFTSA</sequence>
<dbReference type="InterPro" id="IPR000566">
    <property type="entry name" value="Lipocln_cytosolic_FA-bd_dom"/>
</dbReference>
<name>A0A1X9YV61_9BACT</name>
<dbReference type="SUPFAM" id="SSF50814">
    <property type="entry name" value="Lipocalins"/>
    <property type="match status" value="1"/>
</dbReference>
<dbReference type="PRINTS" id="PR01171">
    <property type="entry name" value="BCTLIPOCALIN"/>
</dbReference>
<evidence type="ECO:0000259" key="3">
    <source>
        <dbReference type="Pfam" id="PF08212"/>
    </source>
</evidence>
<dbReference type="PANTHER" id="PTHR10612">
    <property type="entry name" value="APOLIPOPROTEIN D"/>
    <property type="match status" value="1"/>
</dbReference>
<dbReference type="InterPro" id="IPR012674">
    <property type="entry name" value="Calycin"/>
</dbReference>
<dbReference type="OrthoDB" id="594739at2"/>